<dbReference type="EMBL" id="DMAI01000497">
    <property type="protein sequence ID" value="HAE51590.1"/>
    <property type="molecule type" value="Genomic_DNA"/>
</dbReference>
<evidence type="ECO:0000256" key="4">
    <source>
        <dbReference type="ARBA" id="ARBA00022475"/>
    </source>
</evidence>
<keyword evidence="8" id="KW-0067">ATP-binding</keyword>
<evidence type="ECO:0000313" key="8">
    <source>
        <dbReference type="EMBL" id="HAE51590.1"/>
    </source>
</evidence>
<feature type="non-terminal residue" evidence="8">
    <location>
        <position position="1"/>
    </location>
</feature>
<feature type="non-terminal residue" evidence="8">
    <location>
        <position position="59"/>
    </location>
</feature>
<keyword evidence="3" id="KW-0813">Transport</keyword>
<sequence length="59" mass="6073">ESGSGKSMSASAVMGLLPEGLTPSAGRVVFGGRDLLGLPAAERRRLRGGKAAMIFQEPM</sequence>
<dbReference type="InterPro" id="IPR027417">
    <property type="entry name" value="P-loop_NTPase"/>
</dbReference>
<evidence type="ECO:0000256" key="3">
    <source>
        <dbReference type="ARBA" id="ARBA00022448"/>
    </source>
</evidence>
<accession>A0A3B9IUZ8</accession>
<keyword evidence="6" id="KW-1278">Translocase</keyword>
<evidence type="ECO:0000256" key="6">
    <source>
        <dbReference type="ARBA" id="ARBA00022967"/>
    </source>
</evidence>
<evidence type="ECO:0000256" key="5">
    <source>
        <dbReference type="ARBA" id="ARBA00022519"/>
    </source>
</evidence>
<reference evidence="8 9" key="1">
    <citation type="journal article" date="2018" name="Nat. Biotechnol.">
        <title>A standardized bacterial taxonomy based on genome phylogeny substantially revises the tree of life.</title>
        <authorList>
            <person name="Parks D.H."/>
            <person name="Chuvochina M."/>
            <person name="Waite D.W."/>
            <person name="Rinke C."/>
            <person name="Skarshewski A."/>
            <person name="Chaumeil P.A."/>
            <person name="Hugenholtz P."/>
        </authorList>
    </citation>
    <scope>NUCLEOTIDE SEQUENCE [LARGE SCALE GENOMIC DNA]</scope>
    <source>
        <strain evidence="8">UBA8739</strain>
    </source>
</reference>
<comment type="similarity">
    <text evidence="2">Belongs to the ABC transporter superfamily.</text>
</comment>
<dbReference type="PANTHER" id="PTHR43297:SF14">
    <property type="entry name" value="ATPASE AAA-TYPE CORE DOMAIN-CONTAINING PROTEIN"/>
    <property type="match status" value="1"/>
</dbReference>
<keyword evidence="4" id="KW-1003">Cell membrane</keyword>
<evidence type="ECO:0000313" key="9">
    <source>
        <dbReference type="Proteomes" id="UP000257706"/>
    </source>
</evidence>
<comment type="caution">
    <text evidence="8">The sequence shown here is derived from an EMBL/GenBank/DDBJ whole genome shotgun (WGS) entry which is preliminary data.</text>
</comment>
<dbReference type="GO" id="GO:0016020">
    <property type="term" value="C:membrane"/>
    <property type="evidence" value="ECO:0007669"/>
    <property type="project" value="UniProtKB-SubCell"/>
</dbReference>
<dbReference type="GO" id="GO:0005524">
    <property type="term" value="F:ATP binding"/>
    <property type="evidence" value="ECO:0007669"/>
    <property type="project" value="UniProtKB-KW"/>
</dbReference>
<protein>
    <submittedName>
        <fullName evidence="8">Microcin ABC transporter ATP-binding protein</fullName>
    </submittedName>
</protein>
<keyword evidence="8" id="KW-0547">Nucleotide-binding</keyword>
<evidence type="ECO:0000256" key="2">
    <source>
        <dbReference type="ARBA" id="ARBA00005417"/>
    </source>
</evidence>
<dbReference type="Gene3D" id="3.40.50.300">
    <property type="entry name" value="P-loop containing nucleotide triphosphate hydrolases"/>
    <property type="match status" value="1"/>
</dbReference>
<comment type="subcellular location">
    <subcellularLocation>
        <location evidence="1">Membrane</location>
    </subcellularLocation>
</comment>
<dbReference type="InterPro" id="IPR050388">
    <property type="entry name" value="ABC_Ni/Peptide_Import"/>
</dbReference>
<keyword evidence="7" id="KW-0472">Membrane</keyword>
<keyword evidence="5" id="KW-0997">Cell inner membrane</keyword>
<proteinExistence type="inferred from homology"/>
<dbReference type="PANTHER" id="PTHR43297">
    <property type="entry name" value="OLIGOPEPTIDE TRANSPORT ATP-BINDING PROTEIN APPD"/>
    <property type="match status" value="1"/>
</dbReference>
<dbReference type="AlphaFoldDB" id="A0A3B9IUZ8"/>
<name>A0A3B9IUZ8_9PROT</name>
<gene>
    <name evidence="8" type="ORF">DCK97_29680</name>
</gene>
<organism evidence="8 9">
    <name type="scientific">Tistrella mobilis</name>
    <dbReference type="NCBI Taxonomy" id="171437"/>
    <lineage>
        <taxon>Bacteria</taxon>
        <taxon>Pseudomonadati</taxon>
        <taxon>Pseudomonadota</taxon>
        <taxon>Alphaproteobacteria</taxon>
        <taxon>Geminicoccales</taxon>
        <taxon>Geminicoccaceae</taxon>
        <taxon>Tistrella</taxon>
    </lineage>
</organism>
<evidence type="ECO:0000256" key="1">
    <source>
        <dbReference type="ARBA" id="ARBA00004370"/>
    </source>
</evidence>
<dbReference type="SUPFAM" id="SSF52540">
    <property type="entry name" value="P-loop containing nucleoside triphosphate hydrolases"/>
    <property type="match status" value="1"/>
</dbReference>
<dbReference type="Proteomes" id="UP000257706">
    <property type="component" value="Unassembled WGS sequence"/>
</dbReference>
<evidence type="ECO:0000256" key="7">
    <source>
        <dbReference type="ARBA" id="ARBA00023136"/>
    </source>
</evidence>